<keyword evidence="7 12" id="KW-0375">Hydrogen ion transport</keyword>
<evidence type="ECO:0000256" key="5">
    <source>
        <dbReference type="ARBA" id="ARBA00022547"/>
    </source>
</evidence>
<gene>
    <name evidence="14" type="primary">atp8</name>
</gene>
<dbReference type="GO" id="GO:0045259">
    <property type="term" value="C:proton-transporting ATP synthase complex"/>
    <property type="evidence" value="ECO:0007669"/>
    <property type="project" value="UniProtKB-KW"/>
</dbReference>
<evidence type="ECO:0000256" key="11">
    <source>
        <dbReference type="ARBA" id="ARBA00023136"/>
    </source>
</evidence>
<evidence type="ECO:0000256" key="7">
    <source>
        <dbReference type="ARBA" id="ARBA00022781"/>
    </source>
</evidence>
<feature type="transmembrane region" description="Helical" evidence="13">
    <location>
        <begin position="7"/>
        <end position="26"/>
    </location>
</feature>
<evidence type="ECO:0000313" key="14">
    <source>
        <dbReference type="EMBL" id="AVN67809.1"/>
    </source>
</evidence>
<keyword evidence="10 12" id="KW-0496">Mitochondrion</keyword>
<sequence>MPQMMPLSWLILYMFFIMLLLLFNFINYYSLIPYPSESTQKKITIKNLNWKW</sequence>
<evidence type="ECO:0000256" key="1">
    <source>
        <dbReference type="ARBA" id="ARBA00004304"/>
    </source>
</evidence>
<keyword evidence="4 12" id="KW-0813">Transport</keyword>
<evidence type="ECO:0000256" key="6">
    <source>
        <dbReference type="ARBA" id="ARBA00022692"/>
    </source>
</evidence>
<protein>
    <recommendedName>
        <fullName evidence="12">ATP synthase complex subunit 8</fullName>
    </recommendedName>
</protein>
<evidence type="ECO:0000256" key="2">
    <source>
        <dbReference type="ARBA" id="ARBA00008892"/>
    </source>
</evidence>
<keyword evidence="5 12" id="KW-0138">CF(0)</keyword>
<comment type="subcellular location">
    <subcellularLocation>
        <location evidence="1 12">Mitochondrion membrane</location>
        <topology evidence="1 12">Single-pass membrane protein</topology>
    </subcellularLocation>
</comment>
<evidence type="ECO:0000256" key="12">
    <source>
        <dbReference type="RuleBase" id="RU003661"/>
    </source>
</evidence>
<organism evidence="14">
    <name type="scientific">Ischnoptera bilunata</name>
    <dbReference type="NCBI Taxonomy" id="2093440"/>
    <lineage>
        <taxon>Eukaryota</taxon>
        <taxon>Metazoa</taxon>
        <taxon>Ecdysozoa</taxon>
        <taxon>Arthropoda</taxon>
        <taxon>Hexapoda</taxon>
        <taxon>Insecta</taxon>
        <taxon>Pterygota</taxon>
        <taxon>Neoptera</taxon>
        <taxon>Polyneoptera</taxon>
        <taxon>Dictyoptera</taxon>
        <taxon>Blattodea</taxon>
        <taxon>Blaberoidea</taxon>
        <taxon>Blattellidae</taxon>
        <taxon>Ischnoptera</taxon>
    </lineage>
</organism>
<comment type="similarity">
    <text evidence="2 12">Belongs to the ATPase protein 8 family.</text>
</comment>
<evidence type="ECO:0000256" key="8">
    <source>
        <dbReference type="ARBA" id="ARBA00022989"/>
    </source>
</evidence>
<evidence type="ECO:0000256" key="3">
    <source>
        <dbReference type="ARBA" id="ARBA00011291"/>
    </source>
</evidence>
<reference evidence="14" key="1">
    <citation type="journal article" date="2018" name="Mol. Biol. Evol.">
        <title>Transoceanic dispersal and plate tectonics shaped global cockroach distributions: evidence from mitochondrial phylogenomics.</title>
        <authorList>
            <person name="Bourguignon T."/>
            <person name="Qian T."/>
            <person name="Ho S.Y.W."/>
            <person name="Juna F."/>
            <person name="Wang Z."/>
            <person name="Arab D.A."/>
            <person name="Cameron S.L."/>
            <person name="Walker J."/>
            <person name="Rentz D."/>
            <person name="Evans T.A."/>
            <person name="Lo N."/>
        </authorList>
    </citation>
    <scope>NUCLEOTIDE SEQUENCE</scope>
</reference>
<dbReference type="GO" id="GO:0015078">
    <property type="term" value="F:proton transmembrane transporter activity"/>
    <property type="evidence" value="ECO:0007669"/>
    <property type="project" value="InterPro"/>
</dbReference>
<dbReference type="GO" id="GO:0015986">
    <property type="term" value="P:proton motive force-driven ATP synthesis"/>
    <property type="evidence" value="ECO:0007669"/>
    <property type="project" value="InterPro"/>
</dbReference>
<accession>A0A2P1H8F8</accession>
<keyword evidence="9 12" id="KW-0406">Ion transport</keyword>
<keyword evidence="6 12" id="KW-0812">Transmembrane</keyword>
<evidence type="ECO:0000256" key="9">
    <source>
        <dbReference type="ARBA" id="ARBA00023065"/>
    </source>
</evidence>
<comment type="subunit">
    <text evidence="3">F-type ATPases have 2 components, CF(1) - the catalytic core - and CF(0) - the membrane proton channel.</text>
</comment>
<keyword evidence="11 13" id="KW-0472">Membrane</keyword>
<dbReference type="AlphaFoldDB" id="A0A2P1H8F8"/>
<evidence type="ECO:0000256" key="13">
    <source>
        <dbReference type="SAM" id="Phobius"/>
    </source>
</evidence>
<evidence type="ECO:0000256" key="10">
    <source>
        <dbReference type="ARBA" id="ARBA00023128"/>
    </source>
</evidence>
<proteinExistence type="inferred from homology"/>
<evidence type="ECO:0000256" key="4">
    <source>
        <dbReference type="ARBA" id="ARBA00022448"/>
    </source>
</evidence>
<dbReference type="EMBL" id="MG882185">
    <property type="protein sequence ID" value="AVN67809.1"/>
    <property type="molecule type" value="Genomic_DNA"/>
</dbReference>
<geneLocation type="mitochondrion" evidence="14"/>
<dbReference type="Pfam" id="PF00895">
    <property type="entry name" value="ATP-synt_8"/>
    <property type="match status" value="1"/>
</dbReference>
<keyword evidence="8 13" id="KW-1133">Transmembrane helix</keyword>
<dbReference type="GO" id="GO:0031966">
    <property type="term" value="C:mitochondrial membrane"/>
    <property type="evidence" value="ECO:0007669"/>
    <property type="project" value="UniProtKB-SubCell"/>
</dbReference>
<dbReference type="InterPro" id="IPR001421">
    <property type="entry name" value="ATP8_metazoa"/>
</dbReference>
<name>A0A2P1H8F8_9NEOP</name>